<dbReference type="EMBL" id="LN714483">
    <property type="protein sequence ID" value="CEL67509.1"/>
    <property type="molecule type" value="Genomic_DNA"/>
</dbReference>
<organism evidence="1">
    <name type="scientific">Neospora caninum (strain Liverpool)</name>
    <dbReference type="NCBI Taxonomy" id="572307"/>
    <lineage>
        <taxon>Eukaryota</taxon>
        <taxon>Sar</taxon>
        <taxon>Alveolata</taxon>
        <taxon>Apicomplexa</taxon>
        <taxon>Conoidasida</taxon>
        <taxon>Coccidia</taxon>
        <taxon>Eucoccidiorida</taxon>
        <taxon>Eimeriorina</taxon>
        <taxon>Sarcocystidae</taxon>
        <taxon>Neospora</taxon>
    </lineage>
</organism>
<sequence>MGPGLPLQHVINFLLPGESLHKLQQLECDNHRETHTAQPAKDAIGADRVRPVSWRETWTDEIIETLALPTFLSQVFDLFINIDNITTRQAPETLAVNDLVWLLLTHGELLGPACDAANDIRKVLRRTTKTMDQASPTTAFSGKRLAILQLHRKQHPLHTTRFHASVQGTFPETDI</sequence>
<proteinExistence type="predicted"/>
<gene>
    <name evidence="1" type="ORF">BN1204_033085</name>
</gene>
<dbReference type="AlphaFoldDB" id="A0A0F7UCE2"/>
<accession>A0A0F7UCE2</accession>
<reference evidence="1" key="1">
    <citation type="journal article" date="2015" name="PLoS ONE">
        <title>Comprehensive Evaluation of Toxoplasma gondii VEG and Neospora caninum LIV Genomes with Tachyzoite Stage Transcriptome and Proteome Defines Novel Transcript Features.</title>
        <authorList>
            <person name="Ramaprasad A."/>
            <person name="Mourier T."/>
            <person name="Naeem R."/>
            <person name="Malas T.B."/>
            <person name="Moussa E."/>
            <person name="Panigrahi A."/>
            <person name="Vermont S.J."/>
            <person name="Otto T.D."/>
            <person name="Wastling J."/>
            <person name="Pain A."/>
        </authorList>
    </citation>
    <scope>NUCLEOTIDE SEQUENCE</scope>
    <source>
        <strain evidence="1">Liverpool</strain>
    </source>
</reference>
<name>A0A0F7UCE2_NEOCL</name>
<evidence type="ECO:0000313" key="1">
    <source>
        <dbReference type="EMBL" id="CEL67509.1"/>
    </source>
</evidence>
<protein>
    <submittedName>
        <fullName evidence="1">Uncharacterized protein</fullName>
    </submittedName>
</protein>